<dbReference type="InterPro" id="IPR021886">
    <property type="entry name" value="MgsA_C"/>
</dbReference>
<dbReference type="KEGG" id="ssyr:SSYRP_v1c03880"/>
<dbReference type="STRING" id="1276229.SSYRP_v1c03880"/>
<dbReference type="InterPro" id="IPR027417">
    <property type="entry name" value="P-loop_NTPase"/>
</dbReference>
<dbReference type="GO" id="GO:0006261">
    <property type="term" value="P:DNA-templated DNA replication"/>
    <property type="evidence" value="ECO:0007669"/>
    <property type="project" value="TreeGrafter"/>
</dbReference>
<dbReference type="GO" id="GO:0017116">
    <property type="term" value="F:single-stranded DNA helicase activity"/>
    <property type="evidence" value="ECO:0007669"/>
    <property type="project" value="TreeGrafter"/>
</dbReference>
<dbReference type="InterPro" id="IPR008921">
    <property type="entry name" value="DNA_pol3_clamp-load_cplx_C"/>
</dbReference>
<sequence length="415" mass="46573">MQQPLAYLLKPTTIEDIIGQEHLLHENGLIRRMVAKNYASSLIFYGEPGIGKSSLALALANDLKIPYAVFNAEIDKKQDLEKILTTASNNDRFIVILEEIHRMNRDKQDILLKYLEQGNILMFACTTENPFFVINPAIRSRANIIKLERISAEEMATGLQRLITKNPLLQNLKIGSDSINIIAKATSGDLRLALNILELCLNLYDGVEITPKILKNIIPNANLLNNADGDEHHDLKSALQKSIRGSDVDAALYYFARLLASGDHEALMRRMLIIAYEDIGLANPAIAIHVKAAIDAFRQIGLPEGRIPLGLAIVEMALSEKSNSAYLATDQAYEDVLSGKEFKIPLHLKDTSYKSAKKLGAGKGYKYPHDFPNDYVEQTYLPPEMAGVKYYVPKKHSMYEKRINDLYEIFTKTKK</sequence>
<dbReference type="Gene3D" id="1.20.272.10">
    <property type="match status" value="1"/>
</dbReference>
<dbReference type="PANTHER" id="PTHR13779">
    <property type="entry name" value="WERNER HELICASE-INTERACTING PROTEIN 1 FAMILY MEMBER"/>
    <property type="match status" value="1"/>
</dbReference>
<reference evidence="5 6" key="1">
    <citation type="journal article" date="2013" name="Genome Biol. Evol.">
        <title>Complete genomes of two dipteran-associated spiroplasmas provided insights into the origin, dynamics, and impacts of viral invasion in spiroplasma.</title>
        <authorList>
            <person name="Ku C."/>
            <person name="Lo W.S."/>
            <person name="Chen L.L."/>
            <person name="Kuo C.H."/>
        </authorList>
    </citation>
    <scope>NUCLEOTIDE SEQUENCE [LARGE SCALE GENOMIC DNA]</scope>
    <source>
        <strain evidence="5">EA-1</strain>
    </source>
</reference>
<dbReference type="Pfam" id="PF12002">
    <property type="entry name" value="MgsA_C"/>
    <property type="match status" value="1"/>
</dbReference>
<dbReference type="InterPro" id="IPR032423">
    <property type="entry name" value="AAA_assoc_2"/>
</dbReference>
<gene>
    <name evidence="5" type="primary">yrvN</name>
    <name evidence="5" type="ORF">SSYRP_v1c03880</name>
</gene>
<dbReference type="GO" id="GO:0016887">
    <property type="term" value="F:ATP hydrolysis activity"/>
    <property type="evidence" value="ECO:0007669"/>
    <property type="project" value="InterPro"/>
</dbReference>
<dbReference type="RefSeq" id="WP_016340630.1">
    <property type="nucleotide sequence ID" value="NC_021284.1"/>
</dbReference>
<dbReference type="InterPro" id="IPR003593">
    <property type="entry name" value="AAA+_ATPase"/>
</dbReference>
<evidence type="ECO:0000256" key="3">
    <source>
        <dbReference type="ARBA" id="ARBA00022840"/>
    </source>
</evidence>
<dbReference type="Gene3D" id="3.40.50.300">
    <property type="entry name" value="P-loop containing nucleotide triphosphate hydrolases"/>
    <property type="match status" value="1"/>
</dbReference>
<protein>
    <submittedName>
        <fullName evidence="5">Recombination factor protein RarA</fullName>
    </submittedName>
</protein>
<feature type="domain" description="AAA+ ATPase" evidence="4">
    <location>
        <begin position="38"/>
        <end position="151"/>
    </location>
</feature>
<dbReference type="InterPro" id="IPR051314">
    <property type="entry name" value="AAA_ATPase_RarA/MGS1/WRNIP1"/>
</dbReference>
<dbReference type="AlphaFoldDB" id="R4U3J5"/>
<evidence type="ECO:0000256" key="1">
    <source>
        <dbReference type="ARBA" id="ARBA00008959"/>
    </source>
</evidence>
<dbReference type="Gene3D" id="1.10.3710.10">
    <property type="entry name" value="DNA polymerase III clamp loader subunits, C-terminal domain"/>
    <property type="match status" value="1"/>
</dbReference>
<dbReference type="PATRIC" id="fig|1276229.3.peg.386"/>
<dbReference type="InterPro" id="IPR003959">
    <property type="entry name" value="ATPase_AAA_core"/>
</dbReference>
<organism evidence="5 6">
    <name type="scientific">Spiroplasma syrphidicola EA-1</name>
    <dbReference type="NCBI Taxonomy" id="1276229"/>
    <lineage>
        <taxon>Bacteria</taxon>
        <taxon>Bacillati</taxon>
        <taxon>Mycoplasmatota</taxon>
        <taxon>Mollicutes</taxon>
        <taxon>Entomoplasmatales</taxon>
        <taxon>Spiroplasmataceae</taxon>
        <taxon>Spiroplasma</taxon>
    </lineage>
</organism>
<dbReference type="Pfam" id="PF00004">
    <property type="entry name" value="AAA"/>
    <property type="match status" value="1"/>
</dbReference>
<dbReference type="eggNOG" id="COG2256">
    <property type="taxonomic scope" value="Bacteria"/>
</dbReference>
<dbReference type="HOGENOM" id="CLU_017985_1_2_14"/>
<dbReference type="OrthoDB" id="9778364at2"/>
<dbReference type="CDD" id="cd00009">
    <property type="entry name" value="AAA"/>
    <property type="match status" value="1"/>
</dbReference>
<dbReference type="FunFam" id="1.10.3710.10:FF:000003">
    <property type="entry name" value="ATPase, AAA family protein"/>
    <property type="match status" value="1"/>
</dbReference>
<dbReference type="Pfam" id="PF16193">
    <property type="entry name" value="AAA_assoc_2"/>
    <property type="match status" value="1"/>
</dbReference>
<evidence type="ECO:0000313" key="5">
    <source>
        <dbReference type="EMBL" id="AGM25982.1"/>
    </source>
</evidence>
<evidence type="ECO:0000256" key="2">
    <source>
        <dbReference type="ARBA" id="ARBA00022741"/>
    </source>
</evidence>
<dbReference type="Gene3D" id="1.10.8.60">
    <property type="match status" value="1"/>
</dbReference>
<dbReference type="PANTHER" id="PTHR13779:SF7">
    <property type="entry name" value="ATPASE WRNIP1"/>
    <property type="match status" value="1"/>
</dbReference>
<dbReference type="GO" id="GO:0000731">
    <property type="term" value="P:DNA synthesis involved in DNA repair"/>
    <property type="evidence" value="ECO:0007669"/>
    <property type="project" value="TreeGrafter"/>
</dbReference>
<dbReference type="GO" id="GO:0005524">
    <property type="term" value="F:ATP binding"/>
    <property type="evidence" value="ECO:0007669"/>
    <property type="project" value="UniProtKB-KW"/>
</dbReference>
<dbReference type="Proteomes" id="UP000013963">
    <property type="component" value="Chromosome"/>
</dbReference>
<proteinExistence type="inferred from homology"/>
<dbReference type="SUPFAM" id="SSF52540">
    <property type="entry name" value="P-loop containing nucleoside triphosphate hydrolases"/>
    <property type="match status" value="1"/>
</dbReference>
<dbReference type="GO" id="GO:0003677">
    <property type="term" value="F:DNA binding"/>
    <property type="evidence" value="ECO:0007669"/>
    <property type="project" value="InterPro"/>
</dbReference>
<keyword evidence="6" id="KW-1185">Reference proteome</keyword>
<evidence type="ECO:0000313" key="6">
    <source>
        <dbReference type="Proteomes" id="UP000013963"/>
    </source>
</evidence>
<keyword evidence="3" id="KW-0067">ATP-binding</keyword>
<dbReference type="CDD" id="cd18139">
    <property type="entry name" value="HLD_clamp_RarA"/>
    <property type="match status" value="1"/>
</dbReference>
<dbReference type="SUPFAM" id="SSF48019">
    <property type="entry name" value="post-AAA+ oligomerization domain-like"/>
    <property type="match status" value="1"/>
</dbReference>
<comment type="similarity">
    <text evidence="1">Belongs to the AAA ATPase family. RarA/MGS1/WRNIP1 subfamily.</text>
</comment>
<keyword evidence="2" id="KW-0547">Nucleotide-binding</keyword>
<dbReference type="EMBL" id="CP005078">
    <property type="protein sequence ID" value="AGM25982.1"/>
    <property type="molecule type" value="Genomic_DNA"/>
</dbReference>
<evidence type="ECO:0000259" key="4">
    <source>
        <dbReference type="SMART" id="SM00382"/>
    </source>
</evidence>
<dbReference type="GO" id="GO:0008047">
    <property type="term" value="F:enzyme activator activity"/>
    <property type="evidence" value="ECO:0007669"/>
    <property type="project" value="TreeGrafter"/>
</dbReference>
<dbReference type="SMART" id="SM00382">
    <property type="entry name" value="AAA"/>
    <property type="match status" value="1"/>
</dbReference>
<accession>R4U3J5</accession>
<name>R4U3J5_9MOLU</name>